<gene>
    <name evidence="2" type="ORF">SAMN05444487_10411</name>
</gene>
<evidence type="ECO:0000313" key="2">
    <source>
        <dbReference type="EMBL" id="SDW51531.1"/>
    </source>
</evidence>
<organism evidence="2 3">
    <name type="scientific">Marininema mesophilum</name>
    <dbReference type="NCBI Taxonomy" id="1048340"/>
    <lineage>
        <taxon>Bacteria</taxon>
        <taxon>Bacillati</taxon>
        <taxon>Bacillota</taxon>
        <taxon>Bacilli</taxon>
        <taxon>Bacillales</taxon>
        <taxon>Thermoactinomycetaceae</taxon>
        <taxon>Marininema</taxon>
    </lineage>
</organism>
<accession>A0A1H2U600</accession>
<dbReference type="EMBL" id="FNNQ01000004">
    <property type="protein sequence ID" value="SDW51531.1"/>
    <property type="molecule type" value="Genomic_DNA"/>
</dbReference>
<dbReference type="InterPro" id="IPR034660">
    <property type="entry name" value="DinB/YfiT-like"/>
</dbReference>
<protein>
    <submittedName>
        <fullName evidence="2">DinB superfamily protein</fullName>
    </submittedName>
</protein>
<dbReference type="InterPro" id="IPR024775">
    <property type="entry name" value="DinB-like"/>
</dbReference>
<dbReference type="Pfam" id="PF12867">
    <property type="entry name" value="DinB_2"/>
    <property type="match status" value="1"/>
</dbReference>
<keyword evidence="3" id="KW-1185">Reference proteome</keyword>
<name>A0A1H2U600_9BACL</name>
<dbReference type="SUPFAM" id="SSF109854">
    <property type="entry name" value="DinB/YfiT-like putative metalloenzymes"/>
    <property type="match status" value="1"/>
</dbReference>
<feature type="domain" description="DinB-like" evidence="1">
    <location>
        <begin position="10"/>
        <end position="149"/>
    </location>
</feature>
<evidence type="ECO:0000313" key="3">
    <source>
        <dbReference type="Proteomes" id="UP000198534"/>
    </source>
</evidence>
<dbReference type="Proteomes" id="UP000198534">
    <property type="component" value="Unassembled WGS sequence"/>
</dbReference>
<dbReference type="AlphaFoldDB" id="A0A1H2U600"/>
<dbReference type="RefSeq" id="WP_091737103.1">
    <property type="nucleotide sequence ID" value="NZ_FNNQ01000004.1"/>
</dbReference>
<dbReference type="Gene3D" id="1.20.120.450">
    <property type="entry name" value="dinb family like domain"/>
    <property type="match status" value="1"/>
</dbReference>
<sequence>MSQSFLIQHLLFTRDITIATLASTSEEIADVIPKTSTNNIRWHLGHILVTQDQLLFGKLQENSGIPEHYIALFGRDTSPSNWKETGGVPSLKELHTLLDSQKDRITNAFNDQLEKPLPKPFTVKSYTIETFGHMVAFATWHEGYHHGFINGLKRAVNEKNLWPAKA</sequence>
<proteinExistence type="predicted"/>
<dbReference type="OrthoDB" id="4295522at2"/>
<reference evidence="2 3" key="1">
    <citation type="submission" date="2016-10" db="EMBL/GenBank/DDBJ databases">
        <authorList>
            <person name="de Groot N.N."/>
        </authorList>
    </citation>
    <scope>NUCLEOTIDE SEQUENCE [LARGE SCALE GENOMIC DNA]</scope>
    <source>
        <strain evidence="2 3">DSM 45610</strain>
    </source>
</reference>
<dbReference type="STRING" id="1048340.SAMN05444487_10411"/>
<evidence type="ECO:0000259" key="1">
    <source>
        <dbReference type="Pfam" id="PF12867"/>
    </source>
</evidence>